<dbReference type="Pfam" id="PF03816">
    <property type="entry name" value="LytR_cpsA_psr"/>
    <property type="match status" value="1"/>
</dbReference>
<dbReference type="EMBL" id="CP065321">
    <property type="protein sequence ID" value="QQR30606.1"/>
    <property type="molecule type" value="Genomic_DNA"/>
</dbReference>
<evidence type="ECO:0000313" key="7">
    <source>
        <dbReference type="Proteomes" id="UP000196710"/>
    </source>
</evidence>
<feature type="transmembrane region" description="Helical" evidence="3">
    <location>
        <begin position="90"/>
        <end position="111"/>
    </location>
</feature>
<reference evidence="5" key="1">
    <citation type="journal article" date="2017" name="Genome Announc.">
        <title>High-Quality Whole-Genome Sequences of the Oligo-Mouse-Microbiota Bacterial Community.</title>
        <authorList>
            <person name="Garzetti D."/>
            <person name="Brugiroux S."/>
            <person name="Bunk B."/>
            <person name="Pukall R."/>
            <person name="McCoy K.D."/>
            <person name="Macpherson A.J."/>
            <person name="Stecher B."/>
        </authorList>
    </citation>
    <scope>NUCLEOTIDE SEQUENCE</scope>
    <source>
        <strain evidence="5">KB18</strain>
    </source>
</reference>
<evidence type="ECO:0000313" key="6">
    <source>
        <dbReference type="EMBL" id="QQR30606.1"/>
    </source>
</evidence>
<keyword evidence="7" id="KW-1185">Reference proteome</keyword>
<reference evidence="6 8" key="3">
    <citation type="submission" date="2020-11" db="EMBL/GenBank/DDBJ databases">
        <title>Closed and high quality bacterial genomes of the OMM12 community.</title>
        <authorList>
            <person name="Marbouty M."/>
            <person name="Lamy-Besnier Q."/>
            <person name="Debarbieux L."/>
            <person name="Koszul R."/>
        </authorList>
    </citation>
    <scope>NUCLEOTIDE SEQUENCE [LARGE SCALE GENOMIC DNA]</scope>
    <source>
        <strain evidence="6 8">KB18</strain>
    </source>
</reference>
<evidence type="ECO:0000256" key="3">
    <source>
        <dbReference type="SAM" id="Phobius"/>
    </source>
</evidence>
<comment type="similarity">
    <text evidence="1">Belongs to the LytR/CpsA/Psr (LCP) family.</text>
</comment>
<evidence type="ECO:0000256" key="2">
    <source>
        <dbReference type="SAM" id="MobiDB-lite"/>
    </source>
</evidence>
<feature type="region of interest" description="Disordered" evidence="2">
    <location>
        <begin position="44"/>
        <end position="81"/>
    </location>
</feature>
<dbReference type="PANTHER" id="PTHR33392:SF6">
    <property type="entry name" value="POLYISOPRENYL-TEICHOIC ACID--PEPTIDOGLYCAN TEICHOIC ACID TRANSFERASE TAGU"/>
    <property type="match status" value="1"/>
</dbReference>
<protein>
    <submittedName>
        <fullName evidence="6">LCP family protein</fullName>
    </submittedName>
</protein>
<evidence type="ECO:0000313" key="8">
    <source>
        <dbReference type="Proteomes" id="UP000596035"/>
    </source>
</evidence>
<dbReference type="EMBL" id="CP021422">
    <property type="protein sequence ID" value="ASB41341.1"/>
    <property type="molecule type" value="Genomic_DNA"/>
</dbReference>
<feature type="compositionally biased region" description="Basic and acidic residues" evidence="2">
    <location>
        <begin position="49"/>
        <end position="58"/>
    </location>
</feature>
<gene>
    <name evidence="5" type="ORF">ADH66_12150</name>
    <name evidence="6" type="ORF">I5Q82_02460</name>
</gene>
<evidence type="ECO:0000256" key="1">
    <source>
        <dbReference type="ARBA" id="ARBA00006068"/>
    </source>
</evidence>
<dbReference type="Proteomes" id="UP000596035">
    <property type="component" value="Chromosome"/>
</dbReference>
<dbReference type="Proteomes" id="UP000196710">
    <property type="component" value="Chromosome"/>
</dbReference>
<name>A0A1Z2XSJ4_9FIRM</name>
<dbReference type="AlphaFoldDB" id="A0A1Z2XSJ4"/>
<dbReference type="InterPro" id="IPR050922">
    <property type="entry name" value="LytR/CpsA/Psr_CW_biosynth"/>
</dbReference>
<feature type="domain" description="Cell envelope-related transcriptional attenuator" evidence="4">
    <location>
        <begin position="149"/>
        <end position="326"/>
    </location>
</feature>
<organism evidence="6 8">
    <name type="scientific">Acutalibacter muris</name>
    <dbReference type="NCBI Taxonomy" id="1796620"/>
    <lineage>
        <taxon>Bacteria</taxon>
        <taxon>Bacillati</taxon>
        <taxon>Bacillota</taxon>
        <taxon>Clostridia</taxon>
        <taxon>Eubacteriales</taxon>
        <taxon>Acutalibacteraceae</taxon>
        <taxon>Acutalibacter</taxon>
    </lineage>
</organism>
<accession>A0A1Z2XSJ4</accession>
<sequence length="407" mass="45415">MGQRDNRSPGRHSAPRDREKAPLRREALHDNYYYEDRKKFEDISSYSSEPRRQMDRAAVRRAKKAPVKKSPAGRGVPTPRPKRRVRAGAVISWALFLLVIGAVGLFLYMFMGLKVTDLDGGLAVSAGQAGVKNIAMFGVDSRDGENEGRSDAIMVLSIDSRTHTLKMASFMRDSNVYIDGYGYDKLTHAYAYGGPELAVRTLNQNFQLDITDYITVNFYDMTEIVEAFGGVELELTGEEMLEVNRNLWNLSREAEDVGAEASIKDSDYFTDVNGTHNMVDGEYAGGKFLLNGAQAVAYSRIRYIGGDGERTSRQHEVLKGLLQRAKQRTVFAWPSIVHGVVPHCETSLNFLDMVKLAPFAFGHIEIESATFPGEAEGAYDTKNGDGQYVMGFDEGLMQENLHRFIYG</sequence>
<evidence type="ECO:0000313" key="5">
    <source>
        <dbReference type="EMBL" id="ASB41341.1"/>
    </source>
</evidence>
<feature type="region of interest" description="Disordered" evidence="2">
    <location>
        <begin position="1"/>
        <end position="30"/>
    </location>
</feature>
<evidence type="ECO:0000259" key="4">
    <source>
        <dbReference type="Pfam" id="PF03816"/>
    </source>
</evidence>
<keyword evidence="3" id="KW-0472">Membrane</keyword>
<keyword evidence="3" id="KW-1133">Transmembrane helix</keyword>
<keyword evidence="3" id="KW-0812">Transmembrane</keyword>
<dbReference type="KEGG" id="amur:ADH66_12150"/>
<reference evidence="7" key="2">
    <citation type="submission" date="2017-05" db="EMBL/GenBank/DDBJ databases">
        <title>Improved OligoMM genomes.</title>
        <authorList>
            <person name="Garzetti D."/>
        </authorList>
    </citation>
    <scope>NUCLEOTIDE SEQUENCE [LARGE SCALE GENOMIC DNA]</scope>
    <source>
        <strain evidence="7">KB18</strain>
    </source>
</reference>
<dbReference type="InterPro" id="IPR004474">
    <property type="entry name" value="LytR_CpsA_psr"/>
</dbReference>
<proteinExistence type="inferred from homology"/>
<dbReference type="PANTHER" id="PTHR33392">
    <property type="entry name" value="POLYISOPRENYL-TEICHOIC ACID--PEPTIDOGLYCAN TEICHOIC ACID TRANSFERASE TAGU"/>
    <property type="match status" value="1"/>
</dbReference>
<dbReference type="RefSeq" id="WP_066540339.1">
    <property type="nucleotide sequence ID" value="NZ_CP021422.1"/>
</dbReference>
<dbReference type="Gene3D" id="3.40.630.190">
    <property type="entry name" value="LCP protein"/>
    <property type="match status" value="1"/>
</dbReference>